<accession>F8E1I1</accession>
<dbReference type="InterPro" id="IPR036691">
    <property type="entry name" value="Endo/exonu/phosph_ase_sf"/>
</dbReference>
<keyword evidence="6" id="KW-0464">Manganese</keyword>
<dbReference type="SUPFAM" id="SSF56219">
    <property type="entry name" value="DNase I-like"/>
    <property type="match status" value="1"/>
</dbReference>
<evidence type="ECO:0000313" key="9">
    <source>
        <dbReference type="EMBL" id="AEI10133.1"/>
    </source>
</evidence>
<feature type="binding site" evidence="6">
    <location>
        <position position="190"/>
    </location>
    <ligand>
        <name>Mg(2+)</name>
        <dbReference type="ChEBI" id="CHEBI:18420"/>
        <label>1</label>
    </ligand>
</feature>
<feature type="binding site" evidence="6">
    <location>
        <position position="345"/>
    </location>
    <ligand>
        <name>Mg(2+)</name>
        <dbReference type="ChEBI" id="CHEBI:18420"/>
        <label>1</label>
    </ligand>
</feature>
<evidence type="ECO:0000256" key="6">
    <source>
        <dbReference type="PIRSR" id="PIRSR604808-2"/>
    </source>
</evidence>
<feature type="active site" description="Proton donor/acceptor" evidence="5">
    <location>
        <position position="190"/>
    </location>
</feature>
<evidence type="ECO:0000256" key="4">
    <source>
        <dbReference type="ARBA" id="ARBA00022842"/>
    </source>
</evidence>
<evidence type="ECO:0000256" key="3">
    <source>
        <dbReference type="ARBA" id="ARBA00022801"/>
    </source>
</evidence>
<evidence type="ECO:0000256" key="2">
    <source>
        <dbReference type="ARBA" id="ARBA00022723"/>
    </source>
</evidence>
<dbReference type="GO" id="GO:0008311">
    <property type="term" value="F:double-stranded DNA 3'-5' DNA exonuclease activity"/>
    <property type="evidence" value="ECO:0007669"/>
    <property type="project" value="UniProtKB-EC"/>
</dbReference>
<gene>
    <name evidence="9" type="primary">exoA</name>
    <name evidence="9" type="ordered locus">CRES_1781</name>
</gene>
<dbReference type="Pfam" id="PF03372">
    <property type="entry name" value="Exo_endo_phos"/>
    <property type="match status" value="1"/>
</dbReference>
<protein>
    <submittedName>
        <fullName evidence="9">Exodeoxyribonuclease III</fullName>
        <ecNumber evidence="9">3.1.11.2</ecNumber>
    </submittedName>
</protein>
<sequence>MSSSLSRVEAMTLTVATVNVNGIRAAAKQRSETNLGILPWLEQTRADVVLMQEVRANQKQTEAALAPAIEAGWHLAQAEASAKGRAGVGILSRLPLTHVVTGFGHAEEQAGLTASPGAREFDDSGRYIEARVNASFGPVTVASLYLPSGAADTEKQDEKYRFLDSFGHFMQQRAASTVDGKPENMIIGGDWNICHRRADLKNWRTNRTKSGFLPDERAFMDSILGVWPDSASQVGDETDAGRTGNPAGGVGDFFGAVDYTPSPLAQQRLREGAPENPQWFDVVRRINPEADGPYSWWTYRGQAFDTDAGWRLDLHVVTAGMLERAQEADNAWVDRVDSYDLRWSDHSPVIVEYA</sequence>
<keyword evidence="4 6" id="KW-0460">Magnesium</keyword>
<feature type="active site" evidence="5">
    <location>
        <position position="145"/>
    </location>
</feature>
<feature type="site" description="Interaction with DNA substrate" evidence="7">
    <location>
        <position position="346"/>
    </location>
</feature>
<feature type="binding site" evidence="6">
    <location>
        <position position="346"/>
    </location>
    <ligand>
        <name>Mg(2+)</name>
        <dbReference type="ChEBI" id="CHEBI:18420"/>
        <label>1</label>
    </ligand>
</feature>
<feature type="binding site" evidence="6">
    <location>
        <position position="19"/>
    </location>
    <ligand>
        <name>Mg(2+)</name>
        <dbReference type="ChEBI" id="CHEBI:18420"/>
        <label>1</label>
    </ligand>
</feature>
<dbReference type="eggNOG" id="COG0708">
    <property type="taxonomic scope" value="Bacteria"/>
</dbReference>
<dbReference type="HOGENOM" id="CLU_027539_3_0_11"/>
<evidence type="ECO:0000313" key="10">
    <source>
        <dbReference type="Proteomes" id="UP000000492"/>
    </source>
</evidence>
<dbReference type="STRING" id="662755.CRES_1781"/>
<dbReference type="EMBL" id="CP002857">
    <property type="protein sequence ID" value="AEI10133.1"/>
    <property type="molecule type" value="Genomic_DNA"/>
</dbReference>
<proteinExistence type="inferred from homology"/>
<dbReference type="AlphaFoldDB" id="F8E1I1"/>
<dbReference type="KEGG" id="crd:CRES_1781"/>
<dbReference type="PANTHER" id="PTHR43250:SF2">
    <property type="entry name" value="EXODEOXYRIBONUCLEASE III"/>
    <property type="match status" value="1"/>
</dbReference>
<evidence type="ECO:0000256" key="5">
    <source>
        <dbReference type="PIRSR" id="PIRSR604808-1"/>
    </source>
</evidence>
<reference evidence="9 10" key="1">
    <citation type="journal article" date="2012" name="BMC Genomics">
        <title>Complete genome sequence, lifestyle, and multi-drug resistance of the human pathogen Corynebacterium resistens DSM 45100 isolated from blood samples of a leukemia patient.</title>
        <authorList>
            <person name="Schroder J."/>
            <person name="Maus I."/>
            <person name="Meyer K."/>
            <person name="Wordemann S."/>
            <person name="Blom J."/>
            <person name="Jaenicke S."/>
            <person name="Schneider J."/>
            <person name="Trost E."/>
            <person name="Tauch A."/>
        </authorList>
    </citation>
    <scope>NUCLEOTIDE SEQUENCE [LARGE SCALE GENOMIC DNA]</scope>
    <source>
        <strain evidence="10">DSM 45100 / JCM 12819 / CCUG 50093 / GTC 2026 / SICGH 158</strain>
    </source>
</reference>
<feature type="domain" description="Endonuclease/exonuclease/phosphatase" evidence="8">
    <location>
        <begin position="16"/>
        <end position="346"/>
    </location>
</feature>
<organism evidence="9 10">
    <name type="scientific">Corynebacterium resistens (strain DSM 45100 / JCM 12819 / GTC 2026 / SICGH 158)</name>
    <dbReference type="NCBI Taxonomy" id="662755"/>
    <lineage>
        <taxon>Bacteria</taxon>
        <taxon>Bacillati</taxon>
        <taxon>Actinomycetota</taxon>
        <taxon>Actinomycetes</taxon>
        <taxon>Mycobacteriales</taxon>
        <taxon>Corynebacteriaceae</taxon>
        <taxon>Corynebacterium</taxon>
    </lineage>
</organism>
<keyword evidence="3 9" id="KW-0378">Hydrolase</keyword>
<dbReference type="GO" id="GO:0046872">
    <property type="term" value="F:metal ion binding"/>
    <property type="evidence" value="ECO:0007669"/>
    <property type="project" value="UniProtKB-KW"/>
</dbReference>
<keyword evidence="10" id="KW-1185">Reference proteome</keyword>
<dbReference type="InterPro" id="IPR037493">
    <property type="entry name" value="ExoIII-like"/>
</dbReference>
<comment type="similarity">
    <text evidence="1">Belongs to the DNA repair enzymes AP/ExoA family.</text>
</comment>
<dbReference type="EC" id="3.1.11.2" evidence="9"/>
<dbReference type="NCBIfam" id="TIGR00633">
    <property type="entry name" value="xth"/>
    <property type="match status" value="1"/>
</dbReference>
<name>F8E1I1_CORRG</name>
<feature type="site" description="Transition state stabilizer" evidence="7">
    <location>
        <position position="192"/>
    </location>
</feature>
<evidence type="ECO:0000259" key="8">
    <source>
        <dbReference type="Pfam" id="PF03372"/>
    </source>
</evidence>
<dbReference type="PROSITE" id="PS51435">
    <property type="entry name" value="AP_NUCLEASE_F1_4"/>
    <property type="match status" value="1"/>
</dbReference>
<comment type="cofactor">
    <cofactor evidence="6">
        <name>Mg(2+)</name>
        <dbReference type="ChEBI" id="CHEBI:18420"/>
    </cofactor>
    <cofactor evidence="6">
        <name>Mn(2+)</name>
        <dbReference type="ChEBI" id="CHEBI:29035"/>
    </cofactor>
    <text evidence="6">Probably binds two magnesium or manganese ions per subunit.</text>
</comment>
<feature type="binding site" evidence="6">
    <location>
        <position position="53"/>
    </location>
    <ligand>
        <name>Mg(2+)</name>
        <dbReference type="ChEBI" id="CHEBI:18420"/>
        <label>1</label>
    </ligand>
</feature>
<dbReference type="GO" id="GO:0006281">
    <property type="term" value="P:DNA repair"/>
    <property type="evidence" value="ECO:0007669"/>
    <property type="project" value="InterPro"/>
</dbReference>
<feature type="site" description="Important for catalytic activity" evidence="7">
    <location>
        <position position="313"/>
    </location>
</feature>
<dbReference type="Proteomes" id="UP000000492">
    <property type="component" value="Chromosome"/>
</dbReference>
<evidence type="ECO:0000256" key="7">
    <source>
        <dbReference type="PIRSR" id="PIRSR604808-3"/>
    </source>
</evidence>
<feature type="binding site" evidence="6">
    <location>
        <position position="192"/>
    </location>
    <ligand>
        <name>Mg(2+)</name>
        <dbReference type="ChEBI" id="CHEBI:18420"/>
        <label>1</label>
    </ligand>
</feature>
<feature type="active site" description="Proton acceptor" evidence="5">
    <location>
        <position position="346"/>
    </location>
</feature>
<keyword evidence="2 6" id="KW-0479">Metal-binding</keyword>
<dbReference type="InterPro" id="IPR004808">
    <property type="entry name" value="AP_endonuc_1"/>
</dbReference>
<dbReference type="PANTHER" id="PTHR43250">
    <property type="entry name" value="EXODEOXYRIBONUCLEASE III"/>
    <property type="match status" value="1"/>
</dbReference>
<evidence type="ECO:0000256" key="1">
    <source>
        <dbReference type="ARBA" id="ARBA00007092"/>
    </source>
</evidence>
<dbReference type="Gene3D" id="3.60.10.10">
    <property type="entry name" value="Endonuclease/exonuclease/phosphatase"/>
    <property type="match status" value="1"/>
</dbReference>
<dbReference type="InterPro" id="IPR005135">
    <property type="entry name" value="Endo/exonuclease/phosphatase"/>
</dbReference>